<proteinExistence type="predicted"/>
<sequence>MAAASLGSWLHVLLFVREMLLLDCNPEVDSLKHLLETGASVNAPPDPCEQSPVHLAAGGGLACFLLWQLQTGADLNQQDVFGEAPLHKAARVGSMECLSLLVASDAQIDLCNKNGQTAEDLAWSCGFPECAKFLTTIKCMQTIKSREQPNKDHCVQVLRLKRSFGNVLVMKRNHLKKEKLHYGTITQCHILLIFKMYGFIILVVDGM</sequence>
<protein>
    <recommendedName>
        <fullName evidence="8">Ankyrin repeat domain-containing protein 37</fullName>
    </recommendedName>
</protein>
<dbReference type="AlphaFoldDB" id="A0A6B0R281"/>
<dbReference type="SUPFAM" id="SSF48403">
    <property type="entry name" value="Ankyrin repeat"/>
    <property type="match status" value="1"/>
</dbReference>
<dbReference type="PROSITE" id="PS50088">
    <property type="entry name" value="ANK_REPEAT"/>
    <property type="match status" value="1"/>
</dbReference>
<comment type="caution">
    <text evidence="12">The sequence shown here is derived from an EMBL/GenBank/DDBJ whole genome shotgun (WGS) entry which is preliminary data.</text>
</comment>
<dbReference type="GO" id="GO:0005737">
    <property type="term" value="C:cytoplasm"/>
    <property type="evidence" value="ECO:0007669"/>
    <property type="project" value="UniProtKB-SubCell"/>
</dbReference>
<dbReference type="InterPro" id="IPR050776">
    <property type="entry name" value="Ank_Repeat/CDKN_Inhibitor"/>
</dbReference>
<evidence type="ECO:0000256" key="1">
    <source>
        <dbReference type="ARBA" id="ARBA00004123"/>
    </source>
</evidence>
<evidence type="ECO:0000313" key="13">
    <source>
        <dbReference type="Proteomes" id="UP000322234"/>
    </source>
</evidence>
<dbReference type="InterPro" id="IPR002110">
    <property type="entry name" value="Ankyrin_rpt"/>
</dbReference>
<keyword evidence="10" id="KW-0812">Transmembrane</keyword>
<keyword evidence="6 9" id="KW-0040">ANK repeat</keyword>
<evidence type="ECO:0000256" key="5">
    <source>
        <dbReference type="ARBA" id="ARBA00022843"/>
    </source>
</evidence>
<evidence type="ECO:0000256" key="2">
    <source>
        <dbReference type="ARBA" id="ARBA00004496"/>
    </source>
</evidence>
<feature type="transmembrane region" description="Helical" evidence="10">
    <location>
        <begin position="180"/>
        <end position="204"/>
    </location>
</feature>
<evidence type="ECO:0000256" key="3">
    <source>
        <dbReference type="ARBA" id="ARBA00022490"/>
    </source>
</evidence>
<dbReference type="Gene3D" id="1.25.40.20">
    <property type="entry name" value="Ankyrin repeat-containing domain"/>
    <property type="match status" value="1"/>
</dbReference>
<reference evidence="12" key="1">
    <citation type="submission" date="2019-10" db="EMBL/GenBank/DDBJ databases">
        <title>The sequence and de novo assembly of the wild yak genome.</title>
        <authorList>
            <person name="Liu Y."/>
        </authorList>
    </citation>
    <scope>NUCLEOTIDE SEQUENCE [LARGE SCALE GENOMIC DNA]</scope>
    <source>
        <strain evidence="12">WY2019</strain>
    </source>
</reference>
<keyword evidence="10" id="KW-1133">Transmembrane helix</keyword>
<organism evidence="12 13">
    <name type="scientific">Bos mutus</name>
    <name type="common">wild yak</name>
    <dbReference type="NCBI Taxonomy" id="72004"/>
    <lineage>
        <taxon>Eukaryota</taxon>
        <taxon>Metazoa</taxon>
        <taxon>Chordata</taxon>
        <taxon>Craniata</taxon>
        <taxon>Vertebrata</taxon>
        <taxon>Euteleostomi</taxon>
        <taxon>Mammalia</taxon>
        <taxon>Eutheria</taxon>
        <taxon>Laurasiatheria</taxon>
        <taxon>Artiodactyla</taxon>
        <taxon>Ruminantia</taxon>
        <taxon>Pecora</taxon>
        <taxon>Bovidae</taxon>
        <taxon>Bovinae</taxon>
        <taxon>Bos</taxon>
    </lineage>
</organism>
<dbReference type="EMBL" id="VBQZ03000020">
    <property type="protein sequence ID" value="MXQ84268.1"/>
    <property type="molecule type" value="Genomic_DNA"/>
</dbReference>
<keyword evidence="10" id="KW-0472">Membrane</keyword>
<keyword evidence="7" id="KW-0539">Nucleus</keyword>
<dbReference type="PANTHER" id="PTHR24201">
    <property type="entry name" value="ANK_REP_REGION DOMAIN-CONTAINING PROTEIN"/>
    <property type="match status" value="1"/>
</dbReference>
<dbReference type="GO" id="GO:0005634">
    <property type="term" value="C:nucleus"/>
    <property type="evidence" value="ECO:0007669"/>
    <property type="project" value="UniProtKB-SubCell"/>
</dbReference>
<keyword evidence="11" id="KW-0732">Signal</keyword>
<evidence type="ECO:0000256" key="9">
    <source>
        <dbReference type="PROSITE-ProRule" id="PRU00023"/>
    </source>
</evidence>
<keyword evidence="13" id="KW-1185">Reference proteome</keyword>
<dbReference type="PANTHER" id="PTHR24201:SF0">
    <property type="entry name" value="ANKYRIN REPEAT DOMAIN-CONTAINING PROTEIN 37"/>
    <property type="match status" value="1"/>
</dbReference>
<feature type="chain" id="PRO_5025340198" description="Ankyrin repeat domain-containing protein 37" evidence="11">
    <location>
        <begin position="31"/>
        <end position="207"/>
    </location>
</feature>
<evidence type="ECO:0000256" key="10">
    <source>
        <dbReference type="SAM" id="Phobius"/>
    </source>
</evidence>
<dbReference type="FunFam" id="1.25.40.20:FF:000234">
    <property type="entry name" value="ankyrin repeat domain-containing protein 37 isoform X2"/>
    <property type="match status" value="1"/>
</dbReference>
<accession>A0A6B0R281</accession>
<feature type="signal peptide" evidence="11">
    <location>
        <begin position="1"/>
        <end position="30"/>
    </location>
</feature>
<evidence type="ECO:0000256" key="6">
    <source>
        <dbReference type="ARBA" id="ARBA00023043"/>
    </source>
</evidence>
<keyword evidence="3" id="KW-0963">Cytoplasm</keyword>
<evidence type="ECO:0000256" key="8">
    <source>
        <dbReference type="ARBA" id="ARBA00067246"/>
    </source>
</evidence>
<keyword evidence="4" id="KW-0677">Repeat</keyword>
<name>A0A6B0R281_9CETA</name>
<dbReference type="InterPro" id="IPR036770">
    <property type="entry name" value="Ankyrin_rpt-contain_sf"/>
</dbReference>
<dbReference type="PROSITE" id="PS50297">
    <property type="entry name" value="ANK_REP_REGION"/>
    <property type="match status" value="1"/>
</dbReference>
<feature type="repeat" description="ANK" evidence="9">
    <location>
        <begin position="81"/>
        <end position="113"/>
    </location>
</feature>
<evidence type="ECO:0000256" key="7">
    <source>
        <dbReference type="ARBA" id="ARBA00023242"/>
    </source>
</evidence>
<gene>
    <name evidence="12" type="ORF">E5288_WYG014284</name>
</gene>
<dbReference type="Pfam" id="PF12796">
    <property type="entry name" value="Ank_2"/>
    <property type="match status" value="1"/>
</dbReference>
<evidence type="ECO:0000256" key="4">
    <source>
        <dbReference type="ARBA" id="ARBA00022737"/>
    </source>
</evidence>
<dbReference type="SMART" id="SM00248">
    <property type="entry name" value="ANK"/>
    <property type="match status" value="2"/>
</dbReference>
<evidence type="ECO:0000256" key="11">
    <source>
        <dbReference type="SAM" id="SignalP"/>
    </source>
</evidence>
<evidence type="ECO:0000313" key="12">
    <source>
        <dbReference type="EMBL" id="MXQ84268.1"/>
    </source>
</evidence>
<comment type="subcellular location">
    <subcellularLocation>
        <location evidence="2">Cytoplasm</location>
    </subcellularLocation>
    <subcellularLocation>
        <location evidence="1">Nucleus</location>
    </subcellularLocation>
</comment>
<keyword evidence="5" id="KW-0832">Ubl conjugation</keyword>
<dbReference type="Proteomes" id="UP000322234">
    <property type="component" value="Unassembled WGS sequence"/>
</dbReference>